<name>A0ABX9U083_9GAMM</name>
<feature type="transmembrane region" description="Helical" evidence="1">
    <location>
        <begin position="12"/>
        <end position="32"/>
    </location>
</feature>
<sequence length="83" mass="9781">MQTILSFISGNPIFFTTVFALTNILWLIFSFYQKQKNDKCLIDYKAERDKELEGLKHTFELGLKRKKRILASNKKFMETSLVT</sequence>
<keyword evidence="1" id="KW-0472">Membrane</keyword>
<dbReference type="RefSeq" id="WP_120373793.1">
    <property type="nucleotide sequence ID" value="NZ_RCHC01000002.1"/>
</dbReference>
<protein>
    <submittedName>
        <fullName evidence="2">Uncharacterized protein</fullName>
    </submittedName>
</protein>
<keyword evidence="3" id="KW-1185">Reference proteome</keyword>
<gene>
    <name evidence="2" type="ORF">D9K81_02640</name>
</gene>
<organism evidence="2 3">
    <name type="scientific">Acinetobacter chengduensis</name>
    <dbReference type="NCBI Taxonomy" id="2420890"/>
    <lineage>
        <taxon>Bacteria</taxon>
        <taxon>Pseudomonadati</taxon>
        <taxon>Pseudomonadota</taxon>
        <taxon>Gammaproteobacteria</taxon>
        <taxon>Moraxellales</taxon>
        <taxon>Moraxellaceae</taxon>
        <taxon>Acinetobacter</taxon>
    </lineage>
</organism>
<evidence type="ECO:0000313" key="3">
    <source>
        <dbReference type="Proteomes" id="UP000280271"/>
    </source>
</evidence>
<evidence type="ECO:0000313" key="2">
    <source>
        <dbReference type="EMBL" id="RLL24035.1"/>
    </source>
</evidence>
<dbReference type="Proteomes" id="UP000280271">
    <property type="component" value="Unassembled WGS sequence"/>
</dbReference>
<accession>A0ABX9U083</accession>
<keyword evidence="1" id="KW-1133">Transmembrane helix</keyword>
<comment type="caution">
    <text evidence="2">The sequence shown here is derived from an EMBL/GenBank/DDBJ whole genome shotgun (WGS) entry which is preliminary data.</text>
</comment>
<proteinExistence type="predicted"/>
<dbReference type="EMBL" id="RCHC01000002">
    <property type="protein sequence ID" value="RLL24035.1"/>
    <property type="molecule type" value="Genomic_DNA"/>
</dbReference>
<reference evidence="2 3" key="1">
    <citation type="submission" date="2018-09" db="EMBL/GenBank/DDBJ databases">
        <title>The draft genome of Acinetobacter sp. strains.</title>
        <authorList>
            <person name="Qin J."/>
            <person name="Feng Y."/>
            <person name="Zong Z."/>
        </authorList>
    </citation>
    <scope>NUCLEOTIDE SEQUENCE [LARGE SCALE GENOMIC DNA]</scope>
    <source>
        <strain evidence="2 3">WCHAc060005</strain>
    </source>
</reference>
<evidence type="ECO:0000256" key="1">
    <source>
        <dbReference type="SAM" id="Phobius"/>
    </source>
</evidence>
<keyword evidence="1" id="KW-0812">Transmembrane</keyword>